<name>A0AAU7JE21_9HYPH</name>
<dbReference type="AlphaFoldDB" id="A0AAU7JE21"/>
<evidence type="ECO:0000256" key="3">
    <source>
        <dbReference type="ARBA" id="ARBA00022989"/>
    </source>
</evidence>
<feature type="transmembrane region" description="Helical" evidence="5">
    <location>
        <begin position="7"/>
        <end position="27"/>
    </location>
</feature>
<keyword evidence="3 5" id="KW-1133">Transmembrane helix</keyword>
<dbReference type="EMBL" id="CP157484">
    <property type="protein sequence ID" value="XBO38623.1"/>
    <property type="molecule type" value="Genomic_DNA"/>
</dbReference>
<evidence type="ECO:0000256" key="4">
    <source>
        <dbReference type="ARBA" id="ARBA00023136"/>
    </source>
</evidence>
<evidence type="ECO:0000256" key="2">
    <source>
        <dbReference type="ARBA" id="ARBA00022692"/>
    </source>
</evidence>
<evidence type="ECO:0000256" key="5">
    <source>
        <dbReference type="SAM" id="Phobius"/>
    </source>
</evidence>
<gene>
    <name evidence="6" type="ORF">ABEG18_23490</name>
</gene>
<protein>
    <submittedName>
        <fullName evidence="6">DUF1656 domain-containing protein</fullName>
    </submittedName>
</protein>
<proteinExistence type="predicted"/>
<accession>A0AAU7JE21</accession>
<evidence type="ECO:0000313" key="6">
    <source>
        <dbReference type="EMBL" id="XBO38623.1"/>
    </source>
</evidence>
<sequence>MIRELDVFGVFLSPLAALLVIAAVVWLVLRRGLALAGVERRVWHPALFNLSAFVLILSALVLIVFGRF</sequence>
<reference evidence="6" key="1">
    <citation type="submission" date="2024-05" db="EMBL/GenBank/DDBJ databases">
        <authorList>
            <person name="Kim S."/>
            <person name="Heo J."/>
            <person name="Choi H."/>
            <person name="Choi Y."/>
            <person name="Kwon S.-W."/>
            <person name="Kim Y."/>
        </authorList>
    </citation>
    <scope>NUCLEOTIDE SEQUENCE</scope>
    <source>
        <strain evidence="6">KACC 23698</strain>
    </source>
</reference>
<organism evidence="6">
    <name type="scientific">Alsobacter sp. KACC 23698</name>
    <dbReference type="NCBI Taxonomy" id="3149229"/>
    <lineage>
        <taxon>Bacteria</taxon>
        <taxon>Pseudomonadati</taxon>
        <taxon>Pseudomonadota</taxon>
        <taxon>Alphaproteobacteria</taxon>
        <taxon>Hyphomicrobiales</taxon>
        <taxon>Alsobacteraceae</taxon>
        <taxon>Alsobacter</taxon>
    </lineage>
</organism>
<keyword evidence="2 5" id="KW-0812">Transmembrane</keyword>
<keyword evidence="4 5" id="KW-0472">Membrane</keyword>
<feature type="transmembrane region" description="Helical" evidence="5">
    <location>
        <begin position="47"/>
        <end position="65"/>
    </location>
</feature>
<dbReference type="RefSeq" id="WP_406855463.1">
    <property type="nucleotide sequence ID" value="NZ_CP157484.1"/>
</dbReference>
<keyword evidence="1" id="KW-1003">Cell membrane</keyword>
<dbReference type="InterPro" id="IPR012451">
    <property type="entry name" value="DUF1656"/>
</dbReference>
<dbReference type="Pfam" id="PF07869">
    <property type="entry name" value="DUF1656"/>
    <property type="match status" value="1"/>
</dbReference>
<evidence type="ECO:0000256" key="1">
    <source>
        <dbReference type="ARBA" id="ARBA00022475"/>
    </source>
</evidence>